<name>A0ABU1ULM0_9ACTN</name>
<proteinExistence type="predicted"/>
<feature type="domain" description="DUF4349" evidence="3">
    <location>
        <begin position="112"/>
        <end position="318"/>
    </location>
</feature>
<dbReference type="EMBL" id="JAVDWH010000001">
    <property type="protein sequence ID" value="MDR7086065.1"/>
    <property type="molecule type" value="Genomic_DNA"/>
</dbReference>
<keyword evidence="2" id="KW-0472">Membrane</keyword>
<evidence type="ECO:0000256" key="2">
    <source>
        <dbReference type="SAM" id="Phobius"/>
    </source>
</evidence>
<protein>
    <submittedName>
        <fullName evidence="4">Cell division protein FtsB</fullName>
    </submittedName>
</protein>
<evidence type="ECO:0000259" key="3">
    <source>
        <dbReference type="Pfam" id="PF14257"/>
    </source>
</evidence>
<reference evidence="4 5" key="1">
    <citation type="submission" date="2023-07" db="EMBL/GenBank/DDBJ databases">
        <title>Sorghum-associated microbial communities from plants grown in Nebraska, USA.</title>
        <authorList>
            <person name="Schachtman D."/>
        </authorList>
    </citation>
    <scope>NUCLEOTIDE SEQUENCE [LARGE SCALE GENOMIC DNA]</scope>
    <source>
        <strain evidence="4 5">BE248</strain>
    </source>
</reference>
<evidence type="ECO:0000313" key="4">
    <source>
        <dbReference type="EMBL" id="MDR7086065.1"/>
    </source>
</evidence>
<dbReference type="Pfam" id="PF14257">
    <property type="entry name" value="DUF4349"/>
    <property type="match status" value="1"/>
</dbReference>
<evidence type="ECO:0000256" key="1">
    <source>
        <dbReference type="SAM" id="MobiDB-lite"/>
    </source>
</evidence>
<dbReference type="RefSeq" id="WP_309967226.1">
    <property type="nucleotide sequence ID" value="NZ_JAVDWH010000001.1"/>
</dbReference>
<dbReference type="GO" id="GO:0051301">
    <property type="term" value="P:cell division"/>
    <property type="evidence" value="ECO:0007669"/>
    <property type="project" value="UniProtKB-KW"/>
</dbReference>
<comment type="caution">
    <text evidence="4">The sequence shown here is derived from an EMBL/GenBank/DDBJ whole genome shotgun (WGS) entry which is preliminary data.</text>
</comment>
<evidence type="ECO:0000313" key="5">
    <source>
        <dbReference type="Proteomes" id="UP001257739"/>
    </source>
</evidence>
<keyword evidence="4" id="KW-0131">Cell cycle</keyword>
<feature type="region of interest" description="Disordered" evidence="1">
    <location>
        <begin position="59"/>
        <end position="96"/>
    </location>
</feature>
<gene>
    <name evidence="4" type="ORF">J2X11_000904</name>
</gene>
<keyword evidence="2" id="KW-0812">Transmembrane</keyword>
<dbReference type="InterPro" id="IPR025645">
    <property type="entry name" value="DUF4349"/>
</dbReference>
<accession>A0ABU1ULM0</accession>
<organism evidence="4 5">
    <name type="scientific">Aeromicrobium panaciterrae</name>
    <dbReference type="NCBI Taxonomy" id="363861"/>
    <lineage>
        <taxon>Bacteria</taxon>
        <taxon>Bacillati</taxon>
        <taxon>Actinomycetota</taxon>
        <taxon>Actinomycetes</taxon>
        <taxon>Propionibacteriales</taxon>
        <taxon>Nocardioidaceae</taxon>
        <taxon>Aeromicrobium</taxon>
    </lineage>
</organism>
<keyword evidence="4" id="KW-0132">Cell division</keyword>
<feature type="compositionally biased region" description="Low complexity" evidence="1">
    <location>
        <begin position="74"/>
        <end position="92"/>
    </location>
</feature>
<dbReference type="Proteomes" id="UP001257739">
    <property type="component" value="Unassembled WGS sequence"/>
</dbReference>
<feature type="transmembrane region" description="Helical" evidence="2">
    <location>
        <begin position="35"/>
        <end position="56"/>
    </location>
</feature>
<keyword evidence="5" id="KW-1185">Reference proteome</keyword>
<feature type="transmembrane region" description="Helical" evidence="2">
    <location>
        <begin position="299"/>
        <end position="317"/>
    </location>
</feature>
<keyword evidence="2" id="KW-1133">Transmembrane helix</keyword>
<sequence length="327" mass="34590">MNAMLTDDRIETMRSTVMNAVDSDIKRRGTRTRRVVGLAAASVLVVGFGTFGLNAINGPNDGNDDALSRSSIEAGDSGSDSKAAAPDSAAGALTDEAAPEAGRDSYLLDADREVIVTGSVSVTVGDPRGSAQKVSAYVDSIGGRVDSRSESSDDNYEAAYLEVRVPSNKVTATIAKLKTYGSVTNVSLQNQDVTSQAQDLDARIDALKVSIKRLQKIMADATTSGELIKAEGALTQRQEQLESLAAQRTSIADQVQLSTLSIELSEKAKADSVSPGGFKGGVIDGWNALVSTLNNIVEFVGIMLPWAAIAVVLYGAYRLIARRREWN</sequence>